<dbReference type="PATRIC" id="fig|1053201.3.peg.6087"/>
<name>J9B5Y1_BACCE</name>
<dbReference type="Pfam" id="PF05402">
    <property type="entry name" value="PqqD"/>
    <property type="match status" value="1"/>
</dbReference>
<comment type="caution">
    <text evidence="1">The sequence shown here is derived from an EMBL/GenBank/DDBJ whole genome shotgun (WGS) entry which is preliminary data.</text>
</comment>
<dbReference type="InterPro" id="IPR041881">
    <property type="entry name" value="PqqD_sf"/>
</dbReference>
<gene>
    <name evidence="1" type="ORF">IG3_05941</name>
</gene>
<organism evidence="1 2">
    <name type="scientific">Bacillus cereus HuA2-1</name>
    <dbReference type="NCBI Taxonomy" id="1053201"/>
    <lineage>
        <taxon>Bacteria</taxon>
        <taxon>Bacillati</taxon>
        <taxon>Bacillota</taxon>
        <taxon>Bacilli</taxon>
        <taxon>Bacillales</taxon>
        <taxon>Bacillaceae</taxon>
        <taxon>Bacillus</taxon>
        <taxon>Bacillus cereus group</taxon>
    </lineage>
</organism>
<evidence type="ECO:0000313" key="2">
    <source>
        <dbReference type="Proteomes" id="UP000004136"/>
    </source>
</evidence>
<evidence type="ECO:0008006" key="3">
    <source>
        <dbReference type="Google" id="ProtNLM"/>
    </source>
</evidence>
<dbReference type="RefSeq" id="WP_002139823.1">
    <property type="nucleotide sequence ID" value="NZ_JH804676.1"/>
</dbReference>
<accession>J9B5Y1</accession>
<reference evidence="1 2" key="1">
    <citation type="submission" date="2012-04" db="EMBL/GenBank/DDBJ databases">
        <title>The Genome Sequence of Bacillus cereus HuA2-1.</title>
        <authorList>
            <consortium name="The Broad Institute Genome Sequencing Platform"/>
            <consortium name="The Broad Institute Genome Sequencing Center for Infectious Disease"/>
            <person name="Feldgarden M."/>
            <person name="Van der Auwera G.A."/>
            <person name="Mahillon J."/>
            <person name="Duprez V."/>
            <person name="Timmery S."/>
            <person name="Mattelet C."/>
            <person name="Dierick K."/>
            <person name="Sun M."/>
            <person name="Yu Z."/>
            <person name="Zhu L."/>
            <person name="Hu X."/>
            <person name="Shank E.B."/>
            <person name="Swiecicka I."/>
            <person name="Hansen B.M."/>
            <person name="Andrup L."/>
            <person name="Young S.K."/>
            <person name="Zeng Q."/>
            <person name="Gargeya S."/>
            <person name="Fitzgerald M."/>
            <person name="Haas B."/>
            <person name="Abouelleil A."/>
            <person name="Alvarado L."/>
            <person name="Arachchi H.M."/>
            <person name="Berlin A."/>
            <person name="Chapman S.B."/>
            <person name="Goldberg J."/>
            <person name="Griggs A."/>
            <person name="Gujja S."/>
            <person name="Hansen M."/>
            <person name="Howarth C."/>
            <person name="Imamovic A."/>
            <person name="Larimer J."/>
            <person name="McCowen C."/>
            <person name="Montmayeur A."/>
            <person name="Murphy C."/>
            <person name="Neiman D."/>
            <person name="Pearson M."/>
            <person name="Priest M."/>
            <person name="Roberts A."/>
            <person name="Saif S."/>
            <person name="Shea T."/>
            <person name="Sisk P."/>
            <person name="Sykes S."/>
            <person name="Wortman J."/>
            <person name="Nusbaum C."/>
            <person name="Birren B."/>
        </authorList>
    </citation>
    <scope>NUCLEOTIDE SEQUENCE [LARGE SCALE GENOMIC DNA]</scope>
    <source>
        <strain evidence="1 2">HuA2-1</strain>
    </source>
</reference>
<sequence>MKQIYKKDLNFRTRTISHKKILIGNSKAFELNDTGYIIWENIDGRTDVQELIKLLVDEYNCSVDEIESDIINFLSFLNSISAIKAVV</sequence>
<evidence type="ECO:0000313" key="1">
    <source>
        <dbReference type="EMBL" id="EJV74119.1"/>
    </source>
</evidence>
<dbReference type="HOGENOM" id="CLU_2476782_0_0_9"/>
<dbReference type="OrthoDB" id="2938764at2"/>
<dbReference type="Gene3D" id="1.10.10.1150">
    <property type="entry name" value="Coenzyme PQQ synthesis protein D (PqqD)"/>
    <property type="match status" value="1"/>
</dbReference>
<protein>
    <recommendedName>
        <fullName evidence="3">PqqD family protein</fullName>
    </recommendedName>
</protein>
<dbReference type="Proteomes" id="UP000004136">
    <property type="component" value="Unassembled WGS sequence"/>
</dbReference>
<dbReference type="AlphaFoldDB" id="J9B5Y1"/>
<dbReference type="EMBL" id="AHDV01000062">
    <property type="protein sequence ID" value="EJV74119.1"/>
    <property type="molecule type" value="Genomic_DNA"/>
</dbReference>
<dbReference type="InterPro" id="IPR008792">
    <property type="entry name" value="PQQD"/>
</dbReference>
<proteinExistence type="predicted"/>